<dbReference type="EMBL" id="BMNB01000024">
    <property type="protein sequence ID" value="GGM54767.1"/>
    <property type="molecule type" value="Genomic_DNA"/>
</dbReference>
<dbReference type="RefSeq" id="WP_189047457.1">
    <property type="nucleotide sequence ID" value="NZ_BMNB01000024.1"/>
</dbReference>
<dbReference type="InterPro" id="IPR014710">
    <property type="entry name" value="RmlC-like_jellyroll"/>
</dbReference>
<dbReference type="Proteomes" id="UP000608890">
    <property type="component" value="Unassembled WGS sequence"/>
</dbReference>
<name>A0A917X2H1_9ACTN</name>
<dbReference type="InterPro" id="IPR011051">
    <property type="entry name" value="RmlC_Cupin_sf"/>
</dbReference>
<dbReference type="SUPFAM" id="SSF51182">
    <property type="entry name" value="RmlC-like cupins"/>
    <property type="match status" value="1"/>
</dbReference>
<dbReference type="Gene3D" id="2.60.120.10">
    <property type="entry name" value="Jelly Rolls"/>
    <property type="match status" value="1"/>
</dbReference>
<accession>A0A917X2H1</accession>
<dbReference type="AlphaFoldDB" id="A0A917X2H1"/>
<evidence type="ECO:0000313" key="1">
    <source>
        <dbReference type="EMBL" id="GGM54767.1"/>
    </source>
</evidence>
<gene>
    <name evidence="1" type="ORF">GCM10011608_44590</name>
</gene>
<reference evidence="1" key="2">
    <citation type="submission" date="2020-09" db="EMBL/GenBank/DDBJ databases">
        <authorList>
            <person name="Sun Q."/>
            <person name="Zhou Y."/>
        </authorList>
    </citation>
    <scope>NUCLEOTIDE SEQUENCE</scope>
    <source>
        <strain evidence="1">CGMCC 4.7312</strain>
    </source>
</reference>
<comment type="caution">
    <text evidence="1">The sequence shown here is derived from an EMBL/GenBank/DDBJ whole genome shotgun (WGS) entry which is preliminary data.</text>
</comment>
<keyword evidence="2" id="KW-1185">Reference proteome</keyword>
<protein>
    <submittedName>
        <fullName evidence="1">Uncharacterized protein</fullName>
    </submittedName>
</protein>
<proteinExistence type="predicted"/>
<organism evidence="1 2">
    <name type="scientific">Micromonospora sonchi</name>
    <dbReference type="NCBI Taxonomy" id="1763543"/>
    <lineage>
        <taxon>Bacteria</taxon>
        <taxon>Bacillati</taxon>
        <taxon>Actinomycetota</taxon>
        <taxon>Actinomycetes</taxon>
        <taxon>Micromonosporales</taxon>
        <taxon>Micromonosporaceae</taxon>
        <taxon>Micromonospora</taxon>
    </lineage>
</organism>
<evidence type="ECO:0000313" key="2">
    <source>
        <dbReference type="Proteomes" id="UP000608890"/>
    </source>
</evidence>
<reference evidence="1" key="1">
    <citation type="journal article" date="2014" name="Int. J. Syst. Evol. Microbiol.">
        <title>Complete genome sequence of Corynebacterium casei LMG S-19264T (=DSM 44701T), isolated from a smear-ripened cheese.</title>
        <authorList>
            <consortium name="US DOE Joint Genome Institute (JGI-PGF)"/>
            <person name="Walter F."/>
            <person name="Albersmeier A."/>
            <person name="Kalinowski J."/>
            <person name="Ruckert C."/>
        </authorList>
    </citation>
    <scope>NUCLEOTIDE SEQUENCE</scope>
    <source>
        <strain evidence="1">CGMCC 4.7312</strain>
    </source>
</reference>
<sequence>MPRPRAIDLTADSIPWRRVPMLGAELGLDLVPLESDGDTFTLLARFPVGFVRDTPGGYLAAEEFFVLDGHLEFEGEVHGPGELTHVPARFLRTRMQAPQGCTALAWFGGPAIFRTPEEISPTAAEPIISVDARSGRRGEVLLTSETRWRITTVDDWPEGAEAFDLAGTRWARAAADWPGEPPSGDIMVRERVARG</sequence>